<organism evidence="1 2">
    <name type="scientific">Pseudoalteromonas peptidolytica F12-50-A1</name>
    <dbReference type="NCBI Taxonomy" id="1315280"/>
    <lineage>
        <taxon>Bacteria</taxon>
        <taxon>Pseudomonadati</taxon>
        <taxon>Pseudomonadota</taxon>
        <taxon>Gammaproteobacteria</taxon>
        <taxon>Alteromonadales</taxon>
        <taxon>Pseudoalteromonadaceae</taxon>
        <taxon>Pseudoalteromonas</taxon>
    </lineage>
</organism>
<keyword evidence="2" id="KW-1185">Reference proteome</keyword>
<name>A0A8I0T1H7_9GAMM</name>
<proteinExistence type="predicted"/>
<gene>
    <name evidence="1" type="ORF">PPEP_a4097</name>
</gene>
<comment type="caution">
    <text evidence="1">The sequence shown here is derived from an EMBL/GenBank/DDBJ whole genome shotgun (WGS) entry which is preliminary data.</text>
</comment>
<evidence type="ECO:0000313" key="2">
    <source>
        <dbReference type="Proteomes" id="UP000660708"/>
    </source>
</evidence>
<dbReference type="Proteomes" id="UP000660708">
    <property type="component" value="Unassembled WGS sequence"/>
</dbReference>
<reference evidence="1 2" key="1">
    <citation type="submission" date="2015-06" db="EMBL/GenBank/DDBJ databases">
        <title>Genome sequence of Pseudoalteromonas peptidolytica.</title>
        <authorList>
            <person name="Xie B.-B."/>
            <person name="Rong J.-C."/>
            <person name="Qin Q.-L."/>
            <person name="Zhang Y.-Z."/>
        </authorList>
    </citation>
    <scope>NUCLEOTIDE SEQUENCE [LARGE SCALE GENOMIC DNA]</scope>
    <source>
        <strain evidence="1 2">F12-50-A1</strain>
    </source>
</reference>
<dbReference type="EMBL" id="AQHF01000016">
    <property type="protein sequence ID" value="MBE0344581.1"/>
    <property type="molecule type" value="Genomic_DNA"/>
</dbReference>
<sequence length="37" mass="4194">MPANNFNLVTKAKRLSCFAFFVSCITLPRLANTNYLN</sequence>
<evidence type="ECO:0000313" key="1">
    <source>
        <dbReference type="EMBL" id="MBE0344581.1"/>
    </source>
</evidence>
<dbReference type="AlphaFoldDB" id="A0A8I0T1H7"/>
<protein>
    <submittedName>
        <fullName evidence="1">Uncharacterized protein</fullName>
    </submittedName>
</protein>
<accession>A0A8I0T1H7</accession>